<keyword evidence="2 7" id="KW-0812">Transmembrane</keyword>
<dbReference type="GO" id="GO:0047184">
    <property type="term" value="F:1-acylglycerophosphocholine O-acyltransferase activity"/>
    <property type="evidence" value="ECO:0007669"/>
    <property type="project" value="TreeGrafter"/>
</dbReference>
<evidence type="ECO:0000256" key="7">
    <source>
        <dbReference type="SAM" id="Phobius"/>
    </source>
</evidence>
<dbReference type="GO" id="GO:0036151">
    <property type="term" value="P:phosphatidylcholine acyl-chain remodeling"/>
    <property type="evidence" value="ECO:0007669"/>
    <property type="project" value="TreeGrafter"/>
</dbReference>
<dbReference type="RefSeq" id="XP_025033298.1">
    <property type="nucleotide sequence ID" value="XM_025177530.1"/>
</dbReference>
<dbReference type="PANTHER" id="PTHR23063">
    <property type="entry name" value="PHOSPHOLIPID ACYLTRANSFERASE"/>
    <property type="match status" value="1"/>
</dbReference>
<evidence type="ECO:0000313" key="8">
    <source>
        <dbReference type="Proteomes" id="UP000695026"/>
    </source>
</evidence>
<proteinExistence type="predicted"/>
<dbReference type="SUPFAM" id="SSF69593">
    <property type="entry name" value="Glycerol-3-phosphate (1)-acyltransferase"/>
    <property type="match status" value="1"/>
</dbReference>
<feature type="non-terminal residue" evidence="9">
    <location>
        <position position="156"/>
    </location>
</feature>
<keyword evidence="4" id="KW-0443">Lipid metabolism</keyword>
<keyword evidence="8" id="KW-1185">Reference proteome</keyword>
<feature type="transmembrane region" description="Helical" evidence="7">
    <location>
        <begin position="36"/>
        <end position="62"/>
    </location>
</feature>
<sequence length="156" mass="17456">KVESIKTKRKAKGNKGPDSGCILTTRLPLSFFSLQFYVLGVILAPIRVALAFVVLFLIWPFALLQVVGLPEETLQEPCSGWRNTVSHGSVYWLSRLMFFLLGFMRIRVRGQRASRLQAPILVAAPHSTFFDPIILLPCDLPKVVSRTENLHVPVIG</sequence>
<keyword evidence="6" id="KW-0012">Acyltransferase</keyword>
<dbReference type="OMA" id="TANSCIG"/>
<feature type="non-terminal residue" evidence="9">
    <location>
        <position position="1"/>
    </location>
</feature>
<organism evidence="8 9">
    <name type="scientific">Python bivittatus</name>
    <name type="common">Burmese python</name>
    <name type="synonym">Python molurus bivittatus</name>
    <dbReference type="NCBI Taxonomy" id="176946"/>
    <lineage>
        <taxon>Eukaryota</taxon>
        <taxon>Metazoa</taxon>
        <taxon>Chordata</taxon>
        <taxon>Craniata</taxon>
        <taxon>Vertebrata</taxon>
        <taxon>Euteleostomi</taxon>
        <taxon>Lepidosauria</taxon>
        <taxon>Squamata</taxon>
        <taxon>Bifurcata</taxon>
        <taxon>Unidentata</taxon>
        <taxon>Episquamata</taxon>
        <taxon>Toxicofera</taxon>
        <taxon>Serpentes</taxon>
        <taxon>Henophidia</taxon>
        <taxon>Pythonidae</taxon>
        <taxon>Python</taxon>
    </lineage>
</organism>
<gene>
    <name evidence="9" type="primary">LOC112543290</name>
</gene>
<dbReference type="Proteomes" id="UP000695026">
    <property type="component" value="Unplaced"/>
</dbReference>
<evidence type="ECO:0000256" key="6">
    <source>
        <dbReference type="ARBA" id="ARBA00023315"/>
    </source>
</evidence>
<dbReference type="GO" id="GO:0005783">
    <property type="term" value="C:endoplasmic reticulum"/>
    <property type="evidence" value="ECO:0007669"/>
    <property type="project" value="TreeGrafter"/>
</dbReference>
<dbReference type="AlphaFoldDB" id="A0A9F5JA71"/>
<name>A0A9F5JA71_PYTBI</name>
<dbReference type="GO" id="GO:0042171">
    <property type="term" value="F:lysophosphatidic acid acyltransferase activity"/>
    <property type="evidence" value="ECO:0007669"/>
    <property type="project" value="TreeGrafter"/>
</dbReference>
<evidence type="ECO:0000313" key="9">
    <source>
        <dbReference type="RefSeq" id="XP_025033298.1"/>
    </source>
</evidence>
<protein>
    <submittedName>
        <fullName evidence="9">Lysophospholipid acyltransferase LPCAT4-like</fullName>
    </submittedName>
</protein>
<dbReference type="GeneID" id="112543290"/>
<keyword evidence="3 7" id="KW-1133">Transmembrane helix</keyword>
<reference evidence="9" key="1">
    <citation type="submission" date="2025-08" db="UniProtKB">
        <authorList>
            <consortium name="RefSeq"/>
        </authorList>
    </citation>
    <scope>IDENTIFICATION</scope>
    <source>
        <tissue evidence="9">Liver</tissue>
    </source>
</reference>
<evidence type="ECO:0000256" key="4">
    <source>
        <dbReference type="ARBA" id="ARBA00023098"/>
    </source>
</evidence>
<feature type="transmembrane region" description="Helical" evidence="7">
    <location>
        <begin position="89"/>
        <end position="106"/>
    </location>
</feature>
<evidence type="ECO:0000256" key="1">
    <source>
        <dbReference type="ARBA" id="ARBA00022679"/>
    </source>
</evidence>
<dbReference type="PANTHER" id="PTHR23063:SF7">
    <property type="entry name" value="LYSOPHOSPHOLIPID ACYLTRANSFERASE LPCAT4"/>
    <property type="match status" value="1"/>
</dbReference>
<dbReference type="KEGG" id="pbi:112543290"/>
<evidence type="ECO:0000256" key="5">
    <source>
        <dbReference type="ARBA" id="ARBA00023136"/>
    </source>
</evidence>
<accession>A0A9F5JA71</accession>
<dbReference type="OrthoDB" id="272512at2759"/>
<keyword evidence="5 7" id="KW-0472">Membrane</keyword>
<evidence type="ECO:0000256" key="3">
    <source>
        <dbReference type="ARBA" id="ARBA00022989"/>
    </source>
</evidence>
<keyword evidence="1" id="KW-0808">Transferase</keyword>
<evidence type="ECO:0000256" key="2">
    <source>
        <dbReference type="ARBA" id="ARBA00022692"/>
    </source>
</evidence>